<dbReference type="STRING" id="1317117.ATO7_12743"/>
<keyword evidence="4" id="KW-1185">Reference proteome</keyword>
<organism evidence="3 4">
    <name type="scientific">Oceanococcus atlanticus</name>
    <dbReference type="NCBI Taxonomy" id="1317117"/>
    <lineage>
        <taxon>Bacteria</taxon>
        <taxon>Pseudomonadati</taxon>
        <taxon>Pseudomonadota</taxon>
        <taxon>Gammaproteobacteria</taxon>
        <taxon>Chromatiales</taxon>
        <taxon>Oceanococcaceae</taxon>
        <taxon>Oceanococcus</taxon>
    </lineage>
</organism>
<dbReference type="AlphaFoldDB" id="A0A1Y1SD93"/>
<dbReference type="InterPro" id="IPR045584">
    <property type="entry name" value="Pilin-like"/>
</dbReference>
<dbReference type="GO" id="GO:0009289">
    <property type="term" value="C:pilus"/>
    <property type="evidence" value="ECO:0007669"/>
    <property type="project" value="InterPro"/>
</dbReference>
<evidence type="ECO:0000256" key="1">
    <source>
        <dbReference type="ARBA" id="ARBA00005233"/>
    </source>
</evidence>
<gene>
    <name evidence="3" type="ORF">ATO7_12743</name>
</gene>
<evidence type="ECO:0000256" key="2">
    <source>
        <dbReference type="SAM" id="Phobius"/>
    </source>
</evidence>
<reference evidence="3 4" key="1">
    <citation type="submission" date="2013-04" db="EMBL/GenBank/DDBJ databases">
        <title>Oceanococcus atlanticus 22II-S10r2 Genome Sequencing.</title>
        <authorList>
            <person name="Lai Q."/>
            <person name="Li G."/>
            <person name="Shao Z."/>
        </authorList>
    </citation>
    <scope>NUCLEOTIDE SEQUENCE [LARGE SCALE GENOMIC DNA]</scope>
    <source>
        <strain evidence="3 4">22II-S10r2</strain>
    </source>
</reference>
<protein>
    <submittedName>
        <fullName evidence="3">Prepilin-type N-terminal cleavage/methylation domain-containing protein</fullName>
    </submittedName>
</protein>
<sequence length="173" mass="18490">MILAHHSTGAVVVESFAGNANTRVTSKLSSDRRARALGFTLIELLTIVFVIGIILVIALPTYMNYANRAKLSEALGIVGPVRRAVDEHWAQTGQLPASNAAVALDAPGQYAGRYVSGIEVIENGVIQVSLDDPGLQFGQLLFTPSTAADSSVLRWRCSSPNIAPQHLPKDCRP</sequence>
<keyword evidence="2" id="KW-0472">Membrane</keyword>
<evidence type="ECO:0000313" key="4">
    <source>
        <dbReference type="Proteomes" id="UP000192342"/>
    </source>
</evidence>
<accession>A0A1Y1SD93</accession>
<keyword evidence="2" id="KW-1133">Transmembrane helix</keyword>
<evidence type="ECO:0000313" key="3">
    <source>
        <dbReference type="EMBL" id="ORE86164.1"/>
    </source>
</evidence>
<comment type="caution">
    <text evidence="3">The sequence shown here is derived from an EMBL/GenBank/DDBJ whole genome shotgun (WGS) entry which is preliminary data.</text>
</comment>
<feature type="transmembrane region" description="Helical" evidence="2">
    <location>
        <begin position="36"/>
        <end position="63"/>
    </location>
</feature>
<dbReference type="Proteomes" id="UP000192342">
    <property type="component" value="Unassembled WGS sequence"/>
</dbReference>
<dbReference type="InterPro" id="IPR001082">
    <property type="entry name" value="Pilin"/>
</dbReference>
<dbReference type="Pfam" id="PF00114">
    <property type="entry name" value="Pilin"/>
    <property type="match status" value="1"/>
</dbReference>
<comment type="similarity">
    <text evidence="1">Belongs to the N-Me-Phe pilin family.</text>
</comment>
<dbReference type="GO" id="GO:0007155">
    <property type="term" value="P:cell adhesion"/>
    <property type="evidence" value="ECO:0007669"/>
    <property type="project" value="InterPro"/>
</dbReference>
<proteinExistence type="inferred from homology"/>
<keyword evidence="2" id="KW-0812">Transmembrane</keyword>
<dbReference type="Gene3D" id="3.30.700.10">
    <property type="entry name" value="Glycoprotein, Type 4 Pilin"/>
    <property type="match status" value="1"/>
</dbReference>
<name>A0A1Y1SD93_9GAMM</name>
<dbReference type="SUPFAM" id="SSF54523">
    <property type="entry name" value="Pili subunits"/>
    <property type="match status" value="1"/>
</dbReference>
<dbReference type="EMBL" id="AQQV01000003">
    <property type="protein sequence ID" value="ORE86164.1"/>
    <property type="molecule type" value="Genomic_DNA"/>
</dbReference>